<dbReference type="GO" id="GO:0006629">
    <property type="term" value="P:lipid metabolic process"/>
    <property type="evidence" value="ECO:0007669"/>
    <property type="project" value="InterPro"/>
</dbReference>
<dbReference type="InterPro" id="IPR003386">
    <property type="entry name" value="LACT/PDAT_acylTrfase"/>
</dbReference>
<evidence type="ECO:0000313" key="1">
    <source>
        <dbReference type="EMBL" id="RIB11001.1"/>
    </source>
</evidence>
<dbReference type="GO" id="GO:0008374">
    <property type="term" value="F:O-acyltransferase activity"/>
    <property type="evidence" value="ECO:0007669"/>
    <property type="project" value="InterPro"/>
</dbReference>
<dbReference type="Gene3D" id="3.40.50.1820">
    <property type="entry name" value="alpha/beta hydrolase"/>
    <property type="match status" value="1"/>
</dbReference>
<dbReference type="InterPro" id="IPR029058">
    <property type="entry name" value="AB_hydrolase_fold"/>
</dbReference>
<dbReference type="AlphaFoldDB" id="A0A397UNB7"/>
<keyword evidence="1" id="KW-0378">Hydrolase</keyword>
<evidence type="ECO:0000313" key="2">
    <source>
        <dbReference type="Proteomes" id="UP000266673"/>
    </source>
</evidence>
<dbReference type="OrthoDB" id="10250441at2759"/>
<accession>A0A397UNB7</accession>
<protein>
    <submittedName>
        <fullName evidence="1">Alpha/Beta hydrolase protein</fullName>
    </submittedName>
</protein>
<reference evidence="1 2" key="1">
    <citation type="submission" date="2018-06" db="EMBL/GenBank/DDBJ databases">
        <title>Comparative genomics reveals the genomic features of Rhizophagus irregularis, R. cerebriforme, R. diaphanum and Gigaspora rosea, and their symbiotic lifestyle signature.</title>
        <authorList>
            <person name="Morin E."/>
            <person name="San Clemente H."/>
            <person name="Chen E.C.H."/>
            <person name="De La Providencia I."/>
            <person name="Hainaut M."/>
            <person name="Kuo A."/>
            <person name="Kohler A."/>
            <person name="Murat C."/>
            <person name="Tang N."/>
            <person name="Roy S."/>
            <person name="Loubradou J."/>
            <person name="Henrissat B."/>
            <person name="Grigoriev I.V."/>
            <person name="Corradi N."/>
            <person name="Roux C."/>
            <person name="Martin F.M."/>
        </authorList>
    </citation>
    <scope>NUCLEOTIDE SEQUENCE [LARGE SCALE GENOMIC DNA]</scope>
    <source>
        <strain evidence="1 2">DAOM 194757</strain>
    </source>
</reference>
<dbReference type="SUPFAM" id="SSF53474">
    <property type="entry name" value="alpha/beta-Hydrolases"/>
    <property type="match status" value="1"/>
</dbReference>
<organism evidence="1 2">
    <name type="scientific">Gigaspora rosea</name>
    <dbReference type="NCBI Taxonomy" id="44941"/>
    <lineage>
        <taxon>Eukaryota</taxon>
        <taxon>Fungi</taxon>
        <taxon>Fungi incertae sedis</taxon>
        <taxon>Mucoromycota</taxon>
        <taxon>Glomeromycotina</taxon>
        <taxon>Glomeromycetes</taxon>
        <taxon>Diversisporales</taxon>
        <taxon>Gigasporaceae</taxon>
        <taxon>Gigaspora</taxon>
    </lineage>
</organism>
<dbReference type="EMBL" id="QKWP01001186">
    <property type="protein sequence ID" value="RIB11001.1"/>
    <property type="molecule type" value="Genomic_DNA"/>
</dbReference>
<sequence length="379" mass="43342">MTIRKKAPPQIPGFEYLHSDIVLIPGYRGSKLYNPKTKTTTWLNLQIPLSPHKKENLDLPLQITKDEPDRFIPHGILQKIAFYRFYDSLIQHMDNLSSQTNPPSFKFHKFSYDWRRSNQATSDMFLEYLKKIYATNGEKPIYILAHSNGGLITLSVLHRAPHLIAGVIFAGTPFGGAPGIFHEFKFGSPVLFNKKLQDPTTIFTYRTAFHLLPIKCNAFKNPPNGRDFYVDYFDSKEWLNSEWSNVIFEDTPRNLTIGTKEERIAYLERVLDDTKKFHDTLKFQGTEFKYPPMVTLISNVHQSNGGYPITKNQHGKWEIDFEGVIPVYGDGSVSVESTKLPDGIPYEVCYSINTHAELFEDLTAVGQAIEKIFAPKKVA</sequence>
<dbReference type="Pfam" id="PF02450">
    <property type="entry name" value="LCAT"/>
    <property type="match status" value="1"/>
</dbReference>
<dbReference type="PANTHER" id="PTHR11440">
    <property type="entry name" value="LECITHIN-CHOLESTEROL ACYLTRANSFERASE-RELATED"/>
    <property type="match status" value="1"/>
</dbReference>
<name>A0A397UNB7_9GLOM</name>
<proteinExistence type="predicted"/>
<dbReference type="GO" id="GO:0016787">
    <property type="term" value="F:hydrolase activity"/>
    <property type="evidence" value="ECO:0007669"/>
    <property type="project" value="UniProtKB-KW"/>
</dbReference>
<keyword evidence="2" id="KW-1185">Reference proteome</keyword>
<dbReference type="Proteomes" id="UP000266673">
    <property type="component" value="Unassembled WGS sequence"/>
</dbReference>
<gene>
    <name evidence="1" type="ORF">C2G38_2204651</name>
</gene>
<comment type="caution">
    <text evidence="1">The sequence shown here is derived from an EMBL/GenBank/DDBJ whole genome shotgun (WGS) entry which is preliminary data.</text>
</comment>